<dbReference type="AlphaFoldDB" id="A0A1R2AQY5"/>
<organism evidence="2 3">
    <name type="scientific">Stentor coeruleus</name>
    <dbReference type="NCBI Taxonomy" id="5963"/>
    <lineage>
        <taxon>Eukaryota</taxon>
        <taxon>Sar</taxon>
        <taxon>Alveolata</taxon>
        <taxon>Ciliophora</taxon>
        <taxon>Postciliodesmatophora</taxon>
        <taxon>Heterotrichea</taxon>
        <taxon>Heterotrichida</taxon>
        <taxon>Stentoridae</taxon>
        <taxon>Stentor</taxon>
    </lineage>
</organism>
<keyword evidence="3" id="KW-1185">Reference proteome</keyword>
<dbReference type="SMART" id="SM00240">
    <property type="entry name" value="FHA"/>
    <property type="match status" value="2"/>
</dbReference>
<comment type="caution">
    <text evidence="2">The sequence shown here is derived from an EMBL/GenBank/DDBJ whole genome shotgun (WGS) entry which is preliminary data.</text>
</comment>
<evidence type="ECO:0000313" key="2">
    <source>
        <dbReference type="EMBL" id="OMJ66943.1"/>
    </source>
</evidence>
<dbReference type="CDD" id="cd00060">
    <property type="entry name" value="FHA"/>
    <property type="match status" value="1"/>
</dbReference>
<dbReference type="EMBL" id="MPUH01001597">
    <property type="protein sequence ID" value="OMJ66943.1"/>
    <property type="molecule type" value="Genomic_DNA"/>
</dbReference>
<protein>
    <recommendedName>
        <fullName evidence="1">FHA domain-containing protein</fullName>
    </recommendedName>
</protein>
<evidence type="ECO:0000259" key="1">
    <source>
        <dbReference type="PROSITE" id="PS50006"/>
    </source>
</evidence>
<gene>
    <name evidence="2" type="ORF">SteCoe_36043</name>
</gene>
<reference evidence="2 3" key="1">
    <citation type="submission" date="2016-11" db="EMBL/GenBank/DDBJ databases">
        <title>The macronuclear genome of Stentor coeruleus: a giant cell with tiny introns.</title>
        <authorList>
            <person name="Slabodnick M."/>
            <person name="Ruby J.G."/>
            <person name="Reiff S.B."/>
            <person name="Swart E.C."/>
            <person name="Gosai S."/>
            <person name="Prabakaran S."/>
            <person name="Witkowska E."/>
            <person name="Larue G.E."/>
            <person name="Fisher S."/>
            <person name="Freeman R.M."/>
            <person name="Gunawardena J."/>
            <person name="Chu W."/>
            <person name="Stover N.A."/>
            <person name="Gregory B.D."/>
            <person name="Nowacki M."/>
            <person name="Derisi J."/>
            <person name="Roy S.W."/>
            <person name="Marshall W.F."/>
            <person name="Sood P."/>
        </authorList>
    </citation>
    <scope>NUCLEOTIDE SEQUENCE [LARGE SCALE GENOMIC DNA]</scope>
    <source>
        <strain evidence="2">WM001</strain>
    </source>
</reference>
<sequence>MLRLRKLCCCFAGDGISEGHEQEMKNSNTNETVMTIAKTNLTTRRKEEYQKKLIISVIETMHLVIGNEYEIFPTGLENSKRAIKDSCVYAGTLEKQGNLIVNDILLPEDEKGAGKRHFMIKYNKEKQNYFLKDMGDGMGTFIRIEQPLKLKNSYIVSFGDSHMMVNIENNLLTIRFVEGPKADHKSTYSPEDSPIKIGRFNDCDIRFEDTSLSRNHCYMYYADAWMIMDGDGKKLSTNGTWLFVEQFFEFYDGLVFKAGESLFKAKITQDFNNDCNV</sequence>
<dbReference type="InterPro" id="IPR008984">
    <property type="entry name" value="SMAD_FHA_dom_sf"/>
</dbReference>
<dbReference type="InterPro" id="IPR000253">
    <property type="entry name" value="FHA_dom"/>
</dbReference>
<evidence type="ECO:0000313" key="3">
    <source>
        <dbReference type="Proteomes" id="UP000187209"/>
    </source>
</evidence>
<name>A0A1R2AQY5_9CILI</name>
<proteinExistence type="predicted"/>
<dbReference type="OrthoDB" id="311371at2759"/>
<dbReference type="PANTHER" id="PTHR46210">
    <property type="entry name" value="FHA DOMAIN-CONTAINING PROTEIN"/>
    <property type="match status" value="1"/>
</dbReference>
<dbReference type="Gene3D" id="2.60.200.20">
    <property type="match status" value="2"/>
</dbReference>
<dbReference type="SUPFAM" id="SSF49879">
    <property type="entry name" value="SMAD/FHA domain"/>
    <property type="match status" value="2"/>
</dbReference>
<feature type="domain" description="FHA" evidence="1">
    <location>
        <begin position="195"/>
        <end position="242"/>
    </location>
</feature>
<dbReference type="PROSITE" id="PS50006">
    <property type="entry name" value="FHA_DOMAIN"/>
    <property type="match status" value="1"/>
</dbReference>
<accession>A0A1R2AQY5</accession>
<dbReference type="Proteomes" id="UP000187209">
    <property type="component" value="Unassembled WGS sequence"/>
</dbReference>
<dbReference type="PANTHER" id="PTHR46210:SF1">
    <property type="entry name" value="FHA DOMAIN-CONTAINING PROTEIN"/>
    <property type="match status" value="1"/>
</dbReference>
<dbReference type="Pfam" id="PF00498">
    <property type="entry name" value="FHA"/>
    <property type="match status" value="2"/>
</dbReference>